<keyword evidence="5" id="KW-1185">Reference proteome</keyword>
<dbReference type="SUPFAM" id="SSF47336">
    <property type="entry name" value="ACP-like"/>
    <property type="match status" value="1"/>
</dbReference>
<keyword evidence="1" id="KW-0596">Phosphopantetheine</keyword>
<organism evidence="4 5">
    <name type="scientific">Kitasatospora cystarginea</name>
    <dbReference type="NCBI Taxonomy" id="58350"/>
    <lineage>
        <taxon>Bacteria</taxon>
        <taxon>Bacillati</taxon>
        <taxon>Actinomycetota</taxon>
        <taxon>Actinomycetes</taxon>
        <taxon>Kitasatosporales</taxon>
        <taxon>Streptomycetaceae</taxon>
        <taxon>Kitasatospora</taxon>
    </lineage>
</organism>
<dbReference type="PROSITE" id="PS50075">
    <property type="entry name" value="CARRIER"/>
    <property type="match status" value="1"/>
</dbReference>
<comment type="caution">
    <text evidence="4">The sequence shown here is derived from an EMBL/GenBank/DDBJ whole genome shotgun (WGS) entry which is preliminary data.</text>
</comment>
<dbReference type="Proteomes" id="UP001500305">
    <property type="component" value="Unassembled WGS sequence"/>
</dbReference>
<sequence>MPTNLTHTELSALIKGKAGIFIDPRDLQRPETTFEEFGVDSLGLLGVVGELENRHGVQIVDGAEMAKTPSEFLVAINNSFAKAGS</sequence>
<name>A0ABP5RRJ1_9ACTN</name>
<dbReference type="InterPro" id="IPR036736">
    <property type="entry name" value="ACP-like_sf"/>
</dbReference>
<dbReference type="Gene3D" id="1.10.1200.10">
    <property type="entry name" value="ACP-like"/>
    <property type="match status" value="1"/>
</dbReference>
<evidence type="ECO:0000256" key="2">
    <source>
        <dbReference type="ARBA" id="ARBA00022553"/>
    </source>
</evidence>
<evidence type="ECO:0000256" key="1">
    <source>
        <dbReference type="ARBA" id="ARBA00022450"/>
    </source>
</evidence>
<reference evidence="5" key="1">
    <citation type="journal article" date="2019" name="Int. J. Syst. Evol. Microbiol.">
        <title>The Global Catalogue of Microorganisms (GCM) 10K type strain sequencing project: providing services to taxonomists for standard genome sequencing and annotation.</title>
        <authorList>
            <consortium name="The Broad Institute Genomics Platform"/>
            <consortium name="The Broad Institute Genome Sequencing Center for Infectious Disease"/>
            <person name="Wu L."/>
            <person name="Ma J."/>
        </authorList>
    </citation>
    <scope>NUCLEOTIDE SEQUENCE [LARGE SCALE GENOMIC DNA]</scope>
    <source>
        <strain evidence="5">JCM 7356</strain>
    </source>
</reference>
<accession>A0ABP5RRJ1</accession>
<protein>
    <recommendedName>
        <fullName evidence="3">Carrier domain-containing protein</fullName>
    </recommendedName>
</protein>
<evidence type="ECO:0000313" key="4">
    <source>
        <dbReference type="EMBL" id="GAA2272116.1"/>
    </source>
</evidence>
<proteinExistence type="predicted"/>
<keyword evidence="2" id="KW-0597">Phosphoprotein</keyword>
<dbReference type="RefSeq" id="WP_344640381.1">
    <property type="nucleotide sequence ID" value="NZ_BAAATR010000044.1"/>
</dbReference>
<gene>
    <name evidence="4" type="ORF">GCM10010430_67610</name>
</gene>
<dbReference type="PROSITE" id="PS00012">
    <property type="entry name" value="PHOSPHOPANTETHEINE"/>
    <property type="match status" value="1"/>
</dbReference>
<dbReference type="Pfam" id="PF00550">
    <property type="entry name" value="PP-binding"/>
    <property type="match status" value="1"/>
</dbReference>
<feature type="domain" description="Carrier" evidence="3">
    <location>
        <begin position="4"/>
        <end position="84"/>
    </location>
</feature>
<dbReference type="InterPro" id="IPR009081">
    <property type="entry name" value="PP-bd_ACP"/>
</dbReference>
<dbReference type="InterPro" id="IPR006162">
    <property type="entry name" value="Ppantetheine_attach_site"/>
</dbReference>
<dbReference type="EMBL" id="BAAATR010000044">
    <property type="protein sequence ID" value="GAA2272116.1"/>
    <property type="molecule type" value="Genomic_DNA"/>
</dbReference>
<evidence type="ECO:0000259" key="3">
    <source>
        <dbReference type="PROSITE" id="PS50075"/>
    </source>
</evidence>
<evidence type="ECO:0000313" key="5">
    <source>
        <dbReference type="Proteomes" id="UP001500305"/>
    </source>
</evidence>